<dbReference type="Proteomes" id="UP000639643">
    <property type="component" value="Unassembled WGS sequence"/>
</dbReference>
<keyword evidence="6" id="KW-0863">Zinc-finger</keyword>
<evidence type="ECO:0000256" key="2">
    <source>
        <dbReference type="ARBA" id="ARBA00007299"/>
    </source>
</evidence>
<evidence type="ECO:0000256" key="4">
    <source>
        <dbReference type="ARBA" id="ARBA00022705"/>
    </source>
</evidence>
<evidence type="ECO:0000256" key="3">
    <source>
        <dbReference type="ARBA" id="ARBA00018596"/>
    </source>
</evidence>
<comment type="similarity">
    <text evidence="2">Belongs to the DNA polymerase alpha subunit B family.</text>
</comment>
<dbReference type="InterPro" id="IPR016722">
    <property type="entry name" value="DNA_pol_alpha_bsu"/>
</dbReference>
<comment type="caution">
    <text evidence="9">The sequence shown here is derived from an EMBL/GenBank/DDBJ whole genome shotgun (WGS) entry which is preliminary data.</text>
</comment>
<accession>A0A8H6IQW8</accession>
<feature type="compositionally biased region" description="Polar residues" evidence="7">
    <location>
        <begin position="612"/>
        <end position="622"/>
    </location>
</feature>
<dbReference type="Gene3D" id="3.60.21.60">
    <property type="match status" value="2"/>
</dbReference>
<evidence type="ECO:0000313" key="9">
    <source>
        <dbReference type="EMBL" id="KAF6791713.1"/>
    </source>
</evidence>
<dbReference type="PROSITE" id="PS00028">
    <property type="entry name" value="ZINC_FINGER_C2H2_1"/>
    <property type="match status" value="1"/>
</dbReference>
<sequence>TSSHSFFLFQQKPLGSCPTGWQHFQPPGAPIKFSPASAALQFSFLLHPQLRQGGSFRLNLQPTTPTHPARGFAPIMSISGTSMVSGSQAGAAKKPGLKVPPHLAIRCRTCGQLCDDEQHLMTHKLWAMKMNGDHIHCTICGMDFEALDTQKAHILEMHPQEQDISCPGCQRRFVRLAGWMKHLEHNECPSIKRQDVDKNRAEKLTFAHELQKRSGLEFGDYFPASHPSVQSAPSIVSKPYMAHPSFFKPDDFPELKDLEGALQQDAAPENPSASAYTTAPSNVKSQEAQVVSKAPKIDDVNNPYHHRFDARKFYNSYSRKFKCPEKSCTKTFDTAPALVAHMKSSISHYNAKLQCPGCLRWFKDASSLTAHSESETNRCSIRHSDNYRVYLDQLTGGMADVVGKNDDKTIKYDVSTEAIIKFGPQQAKKATENMMAKKEEERKQQWTNPWIPTTLTSTLRGIPPRDALDASHRTLQSPNFHPQPSSDRDLQKRFCQNNPIMAEAEINEFFASGDKGIEPDVLSELQSIMRLHEISAEDLFYKWESFCIKMDMDATNPEIAHIRNFKKDIQDALEKSNRQQTHVKTEKRGHATPRAGKGGDVFGMLDGLMPSTPGSGRLSKQGSLRKKTHVTPTMSRVKAEIPSSSPDYKGPSKMEEQLNSMQPPSSFNDRQNAGETVEVLNDHLSAPEPPICPYSEARIKLTAASDQKKLGYKPLAMKLSEASEILDDRIDEFMHTIQEYHKLDISEFGNAASQSTTAVVAVGRIASDAPEGKLNAASLVLELSRRMGGGQRVSLKMPAKGYSVFPGQIVALKGSNASGDVFVVDEVLEAPLLPNAASTPAALAAHREKLRGDPDAMDTDSDPAPLNVIYASGPYTADDNLDFEPLHALCDRAADTYADALVLTGPFIDSEHPLIATGDFDLPEEAVIDPDTATMSTVFKYLFSPALNRLVSANPSITILLVPSVRDVIDKHVSWPQDSVLRKELGLPKTARIVTNPMTLSINEMVMGISSQDILWQLKHEELVGGRPSDPSLLSRLSRYLLEQRHFFPLFPPTDRQKLPKTGTEEGLQPGAMLDLSYLKLGEMVNVRPDVLIVPSFLPPFAKVVESVLVINPGSLSKRRGAGTYARLTLFPPKVDASQSEAMMSHGIFDRARVEINRI</sequence>
<dbReference type="Pfam" id="PF22062">
    <property type="entry name" value="OB_DPOA2"/>
    <property type="match status" value="1"/>
</dbReference>
<gene>
    <name evidence="9" type="ORF">CMUS01_16211</name>
</gene>
<dbReference type="AlphaFoldDB" id="A0A8H6IQW8"/>
<feature type="region of interest" description="Disordered" evidence="7">
    <location>
        <begin position="264"/>
        <end position="296"/>
    </location>
</feature>
<feature type="domain" description="C2H2-type" evidence="8">
    <location>
        <begin position="321"/>
        <end position="353"/>
    </location>
</feature>
<keyword evidence="6" id="KW-0479">Metal-binding</keyword>
<dbReference type="Gene3D" id="3.30.160.60">
    <property type="entry name" value="Classic Zinc Finger"/>
    <property type="match status" value="2"/>
</dbReference>
<dbReference type="FunFam" id="3.60.21.60:FF:000008">
    <property type="entry name" value="DNA polymerase alpha subunit B"/>
    <property type="match status" value="1"/>
</dbReference>
<dbReference type="PANTHER" id="PTHR23061:SF12">
    <property type="entry name" value="DNA POLYMERASE ALPHA SUBUNIT B"/>
    <property type="match status" value="1"/>
</dbReference>
<dbReference type="InterPro" id="IPR007185">
    <property type="entry name" value="DNA_pol_a/d/e_bsu"/>
</dbReference>
<dbReference type="SMART" id="SM00355">
    <property type="entry name" value="ZnF_C2H2"/>
    <property type="match status" value="5"/>
</dbReference>
<evidence type="ECO:0000256" key="1">
    <source>
        <dbReference type="ARBA" id="ARBA00004123"/>
    </source>
</evidence>
<dbReference type="Pfam" id="PF04042">
    <property type="entry name" value="DNA_pol_E_B"/>
    <property type="match status" value="1"/>
</dbReference>
<dbReference type="InterPro" id="IPR013087">
    <property type="entry name" value="Znf_C2H2_type"/>
</dbReference>
<dbReference type="EMBL" id="WIGM01001671">
    <property type="protein sequence ID" value="KAF6791713.1"/>
    <property type="molecule type" value="Genomic_DNA"/>
</dbReference>
<comment type="subcellular location">
    <subcellularLocation>
        <location evidence="1">Nucleus</location>
    </subcellularLocation>
</comment>
<proteinExistence type="inferred from homology"/>
<feature type="compositionally biased region" description="Polar residues" evidence="7">
    <location>
        <begin position="271"/>
        <end position="289"/>
    </location>
</feature>
<dbReference type="PANTHER" id="PTHR23061">
    <property type="entry name" value="DNA POLYMERASE 2 ALPHA 70 KDA SUBUNIT"/>
    <property type="match status" value="1"/>
</dbReference>
<feature type="compositionally biased region" description="Polar residues" evidence="7">
    <location>
        <begin position="657"/>
        <end position="667"/>
    </location>
</feature>
<keyword evidence="4" id="KW-0235">DNA replication</keyword>
<name>A0A8H6IQW8_9PEZI</name>
<dbReference type="GO" id="GO:0006270">
    <property type="term" value="P:DNA replication initiation"/>
    <property type="evidence" value="ECO:0007669"/>
    <property type="project" value="TreeGrafter"/>
</dbReference>
<feature type="region of interest" description="Disordered" evidence="7">
    <location>
        <begin position="576"/>
        <end position="667"/>
    </location>
</feature>
<organism evidence="9 10">
    <name type="scientific">Colletotrichum musicola</name>
    <dbReference type="NCBI Taxonomy" id="2175873"/>
    <lineage>
        <taxon>Eukaryota</taxon>
        <taxon>Fungi</taxon>
        <taxon>Dikarya</taxon>
        <taxon>Ascomycota</taxon>
        <taxon>Pezizomycotina</taxon>
        <taxon>Sordariomycetes</taxon>
        <taxon>Hypocreomycetidae</taxon>
        <taxon>Glomerellales</taxon>
        <taxon>Glomerellaceae</taxon>
        <taxon>Colletotrichum</taxon>
        <taxon>Colletotrichum orchidearum species complex</taxon>
    </lineage>
</organism>
<keyword evidence="6" id="KW-0862">Zinc</keyword>
<feature type="non-terminal residue" evidence="9">
    <location>
        <position position="1"/>
    </location>
</feature>
<dbReference type="PROSITE" id="PS50157">
    <property type="entry name" value="ZINC_FINGER_C2H2_2"/>
    <property type="match status" value="1"/>
</dbReference>
<evidence type="ECO:0000256" key="7">
    <source>
        <dbReference type="SAM" id="MobiDB-lite"/>
    </source>
</evidence>
<evidence type="ECO:0000256" key="6">
    <source>
        <dbReference type="PROSITE-ProRule" id="PRU00042"/>
    </source>
</evidence>
<keyword evidence="5" id="KW-0539">Nucleus</keyword>
<dbReference type="GO" id="GO:0003677">
    <property type="term" value="F:DNA binding"/>
    <property type="evidence" value="ECO:0007669"/>
    <property type="project" value="InterPro"/>
</dbReference>
<reference evidence="9" key="1">
    <citation type="journal article" date="2020" name="Phytopathology">
        <title>Genome Sequence Resources of Colletotrichum truncatum, C. plurivorum, C. musicola, and C. sojae: Four Species Pathogenic to Soybean (Glycine max).</title>
        <authorList>
            <person name="Rogerio F."/>
            <person name="Boufleur T.R."/>
            <person name="Ciampi-Guillardi M."/>
            <person name="Sukno S.A."/>
            <person name="Thon M.R."/>
            <person name="Massola Junior N.S."/>
            <person name="Baroncelli R."/>
        </authorList>
    </citation>
    <scope>NUCLEOTIDE SEQUENCE</scope>
    <source>
        <strain evidence="9">LFN0074</strain>
    </source>
</reference>
<evidence type="ECO:0000259" key="8">
    <source>
        <dbReference type="PROSITE" id="PS50157"/>
    </source>
</evidence>
<dbReference type="GO" id="GO:0008270">
    <property type="term" value="F:zinc ion binding"/>
    <property type="evidence" value="ECO:0007669"/>
    <property type="project" value="UniProtKB-KW"/>
</dbReference>
<evidence type="ECO:0000313" key="10">
    <source>
        <dbReference type="Proteomes" id="UP000639643"/>
    </source>
</evidence>
<evidence type="ECO:0000256" key="5">
    <source>
        <dbReference type="ARBA" id="ARBA00023242"/>
    </source>
</evidence>
<dbReference type="GO" id="GO:0005658">
    <property type="term" value="C:alpha DNA polymerase:primase complex"/>
    <property type="evidence" value="ECO:0007669"/>
    <property type="project" value="TreeGrafter"/>
</dbReference>
<dbReference type="FunFam" id="3.60.21.60:FF:000005">
    <property type="entry name" value="DNA polymerase alpha subunit B"/>
    <property type="match status" value="1"/>
</dbReference>
<keyword evidence="10" id="KW-1185">Reference proteome</keyword>
<dbReference type="OrthoDB" id="336885at2759"/>
<dbReference type="InterPro" id="IPR054300">
    <property type="entry name" value="OB_DPOA2"/>
</dbReference>
<feature type="compositionally biased region" description="Basic and acidic residues" evidence="7">
    <location>
        <begin position="576"/>
        <end position="589"/>
    </location>
</feature>
<protein>
    <recommendedName>
        <fullName evidence="3">DNA polymerase alpha subunit B</fullName>
    </recommendedName>
</protein>